<name>A0A0D0AW86_9AGAR</name>
<feature type="region of interest" description="Disordered" evidence="1">
    <location>
        <begin position="268"/>
        <end position="301"/>
    </location>
</feature>
<gene>
    <name evidence="2" type="ORF">GYMLUDRAFT_249186</name>
</gene>
<feature type="compositionally biased region" description="Basic and acidic residues" evidence="1">
    <location>
        <begin position="53"/>
        <end position="78"/>
    </location>
</feature>
<accession>A0A0D0AW86</accession>
<evidence type="ECO:0000256" key="1">
    <source>
        <dbReference type="SAM" id="MobiDB-lite"/>
    </source>
</evidence>
<reference evidence="2 3" key="1">
    <citation type="submission" date="2014-04" db="EMBL/GenBank/DDBJ databases">
        <title>Evolutionary Origins and Diversification of the Mycorrhizal Mutualists.</title>
        <authorList>
            <consortium name="DOE Joint Genome Institute"/>
            <consortium name="Mycorrhizal Genomics Consortium"/>
            <person name="Kohler A."/>
            <person name="Kuo A."/>
            <person name="Nagy L.G."/>
            <person name="Floudas D."/>
            <person name="Copeland A."/>
            <person name="Barry K.W."/>
            <person name="Cichocki N."/>
            <person name="Veneault-Fourrey C."/>
            <person name="LaButti K."/>
            <person name="Lindquist E.A."/>
            <person name="Lipzen A."/>
            <person name="Lundell T."/>
            <person name="Morin E."/>
            <person name="Murat C."/>
            <person name="Riley R."/>
            <person name="Ohm R."/>
            <person name="Sun H."/>
            <person name="Tunlid A."/>
            <person name="Henrissat B."/>
            <person name="Grigoriev I.V."/>
            <person name="Hibbett D.S."/>
            <person name="Martin F."/>
        </authorList>
    </citation>
    <scope>NUCLEOTIDE SEQUENCE [LARGE SCALE GENOMIC DNA]</scope>
    <source>
        <strain evidence="2 3">FD-317 M1</strain>
    </source>
</reference>
<feature type="compositionally biased region" description="Acidic residues" evidence="1">
    <location>
        <begin position="79"/>
        <end position="102"/>
    </location>
</feature>
<dbReference type="AlphaFoldDB" id="A0A0D0AW86"/>
<protein>
    <submittedName>
        <fullName evidence="2">Uncharacterized protein</fullName>
    </submittedName>
</protein>
<dbReference type="HOGENOM" id="CLU_083050_0_0_1"/>
<proteinExistence type="predicted"/>
<dbReference type="Proteomes" id="UP000053593">
    <property type="component" value="Unassembled WGS sequence"/>
</dbReference>
<evidence type="ECO:0000313" key="2">
    <source>
        <dbReference type="EMBL" id="KIK54835.1"/>
    </source>
</evidence>
<feature type="compositionally biased region" description="Polar residues" evidence="1">
    <location>
        <begin position="24"/>
        <end position="38"/>
    </location>
</feature>
<keyword evidence="3" id="KW-1185">Reference proteome</keyword>
<feature type="compositionally biased region" description="Polar residues" evidence="1">
    <location>
        <begin position="1"/>
        <end position="12"/>
    </location>
</feature>
<sequence>MAPLRRQSSSLKSDSEDEAPESLTLASTKSSYDSQRSSLLALDAAKKQKKKDRNRERDKRLKERAASRVEGVVRRQQEVEPEGDEDEDEDEDEGEEEAENDNGIEARMLRAMQHAEDEGESDEEKEEDEVDSDEEMEVDEDSAEDDGDEELNSDVEEHSQSDSDMEPPKANLNHLPEHIFASAFFSSSPKATKFNKMSIATSKSSQPSQKQKARRKKRPGNTPKDIVIGSRTFRPRNDRAQQTVAPRATEAMRPSAKINKFLDKSLSLRGNRSKKRGWERRAANLGSMRRQGPAANFVRDS</sequence>
<dbReference type="OrthoDB" id="3253399at2759"/>
<feature type="region of interest" description="Disordered" evidence="1">
    <location>
        <begin position="195"/>
        <end position="228"/>
    </location>
</feature>
<evidence type="ECO:0000313" key="3">
    <source>
        <dbReference type="Proteomes" id="UP000053593"/>
    </source>
</evidence>
<dbReference type="EMBL" id="KN834812">
    <property type="protein sequence ID" value="KIK54835.1"/>
    <property type="molecule type" value="Genomic_DNA"/>
</dbReference>
<feature type="region of interest" description="Disordered" evidence="1">
    <location>
        <begin position="1"/>
        <end position="174"/>
    </location>
</feature>
<organism evidence="2 3">
    <name type="scientific">Collybiopsis luxurians FD-317 M1</name>
    <dbReference type="NCBI Taxonomy" id="944289"/>
    <lineage>
        <taxon>Eukaryota</taxon>
        <taxon>Fungi</taxon>
        <taxon>Dikarya</taxon>
        <taxon>Basidiomycota</taxon>
        <taxon>Agaricomycotina</taxon>
        <taxon>Agaricomycetes</taxon>
        <taxon>Agaricomycetidae</taxon>
        <taxon>Agaricales</taxon>
        <taxon>Marasmiineae</taxon>
        <taxon>Omphalotaceae</taxon>
        <taxon>Collybiopsis</taxon>
        <taxon>Collybiopsis luxurians</taxon>
    </lineage>
</organism>
<feature type="compositionally biased region" description="Acidic residues" evidence="1">
    <location>
        <begin position="117"/>
        <end position="154"/>
    </location>
</feature>